<evidence type="ECO:0000313" key="9">
    <source>
        <dbReference type="EMBL" id="TCS90852.1"/>
    </source>
</evidence>
<evidence type="ECO:0000256" key="1">
    <source>
        <dbReference type="ARBA" id="ARBA00004861"/>
    </source>
</evidence>
<proteinExistence type="inferred from homology"/>
<dbReference type="Proteomes" id="UP000294567">
    <property type="component" value="Unassembled WGS sequence"/>
</dbReference>
<comment type="catalytic activity">
    <reaction evidence="6 7">
        <text>orotidine 5'-phosphate + H(+) = UMP + CO2</text>
        <dbReference type="Rhea" id="RHEA:11596"/>
        <dbReference type="ChEBI" id="CHEBI:15378"/>
        <dbReference type="ChEBI" id="CHEBI:16526"/>
        <dbReference type="ChEBI" id="CHEBI:57538"/>
        <dbReference type="ChEBI" id="CHEBI:57865"/>
        <dbReference type="EC" id="4.1.1.23"/>
    </reaction>
</comment>
<accession>A0A4R3KY45</accession>
<sequence>MIIDKLFKEVEKKGNVCVGLDSHLEYIPDHIKEKYQDVDEILFQFNKNIIDRTMDIVPVYKLQIAFYEAYGIKGLVAYKRTIEYIRNNGIITIGDIKRGDIASTAEMYAKAHFEGDFQVDFITLNPYMGFDSITPYLKYIDKGDKGIFVLLRTSNPGAKDIQYLEISSSEDTQSKKLYYHVGDKLYEMGSKYIGSCGYSSIGAVVGGTHRDEAEEIRGRYKNMFFLIPGYGHQGGKGEDVALYLSDGNGGVVNSSRGIITAYKSYEDGEENYDKYARDAVLAMKEDIESEGRV</sequence>
<comment type="caution">
    <text evidence="9">The sequence shown here is derived from an EMBL/GenBank/DDBJ whole genome shotgun (WGS) entry which is preliminary data.</text>
</comment>
<protein>
    <recommendedName>
        <fullName evidence="7">Orotidine 5'-phosphate decarboxylase</fullName>
        <ecNumber evidence="7">4.1.1.23</ecNumber>
    </recommendedName>
    <alternativeName>
        <fullName evidence="7">OMP decarboxylase</fullName>
        <shortName evidence="7">OMPDCase</shortName>
        <shortName evidence="7">OMPdecase</shortName>
    </alternativeName>
</protein>
<dbReference type="EMBL" id="SMAE01000003">
    <property type="protein sequence ID" value="TCS90852.1"/>
    <property type="molecule type" value="Genomic_DNA"/>
</dbReference>
<evidence type="ECO:0000256" key="7">
    <source>
        <dbReference type="HAMAP-Rule" id="MF_01215"/>
    </source>
</evidence>
<dbReference type="InterPro" id="IPR011060">
    <property type="entry name" value="RibuloseP-bd_barrel"/>
</dbReference>
<evidence type="ECO:0000256" key="6">
    <source>
        <dbReference type="ARBA" id="ARBA00049157"/>
    </source>
</evidence>
<evidence type="ECO:0000256" key="4">
    <source>
        <dbReference type="ARBA" id="ARBA00022975"/>
    </source>
</evidence>
<dbReference type="AlphaFoldDB" id="A0A4R3KY45"/>
<dbReference type="OrthoDB" id="9808470at2"/>
<dbReference type="GO" id="GO:0006207">
    <property type="term" value="P:'de novo' pyrimidine nucleobase biosynthetic process"/>
    <property type="evidence" value="ECO:0007669"/>
    <property type="project" value="InterPro"/>
</dbReference>
<dbReference type="RefSeq" id="WP_132026563.1">
    <property type="nucleotide sequence ID" value="NZ_CP068564.1"/>
</dbReference>
<dbReference type="Pfam" id="PF00215">
    <property type="entry name" value="OMPdecase"/>
    <property type="match status" value="1"/>
</dbReference>
<dbReference type="PANTHER" id="PTHR43375:SF1">
    <property type="entry name" value="OROTIDINE 5'-PHOSPHATE DECARBOXYLASE"/>
    <property type="match status" value="1"/>
</dbReference>
<dbReference type="PANTHER" id="PTHR43375">
    <property type="entry name" value="OROTIDINE 5'-PHOSPHATE DECARBOXYLASE"/>
    <property type="match status" value="1"/>
</dbReference>
<dbReference type="InterPro" id="IPR013785">
    <property type="entry name" value="Aldolase_TIM"/>
</dbReference>
<dbReference type="InterPro" id="IPR011995">
    <property type="entry name" value="OMPdecase_type-2"/>
</dbReference>
<dbReference type="GO" id="GO:0044205">
    <property type="term" value="P:'de novo' UMP biosynthetic process"/>
    <property type="evidence" value="ECO:0007669"/>
    <property type="project" value="UniProtKB-UniRule"/>
</dbReference>
<dbReference type="PROSITE" id="PS00156">
    <property type="entry name" value="OMPDECASE"/>
    <property type="match status" value="1"/>
</dbReference>
<evidence type="ECO:0000256" key="5">
    <source>
        <dbReference type="ARBA" id="ARBA00023239"/>
    </source>
</evidence>
<evidence type="ECO:0000313" key="10">
    <source>
        <dbReference type="Proteomes" id="UP000294567"/>
    </source>
</evidence>
<organism evidence="9 10">
    <name type="scientific">Keratinibaculum paraultunense</name>
    <dbReference type="NCBI Taxonomy" id="1278232"/>
    <lineage>
        <taxon>Bacteria</taxon>
        <taxon>Bacillati</taxon>
        <taxon>Bacillota</taxon>
        <taxon>Tissierellia</taxon>
        <taxon>Tissierellales</taxon>
        <taxon>Tepidimicrobiaceae</taxon>
        <taxon>Keratinibaculum</taxon>
    </lineage>
</organism>
<dbReference type="NCBIfam" id="TIGR02127">
    <property type="entry name" value="pyrF_sub2"/>
    <property type="match status" value="1"/>
</dbReference>
<feature type="active site" description="Proton donor" evidence="7">
    <location>
        <position position="97"/>
    </location>
</feature>
<keyword evidence="10" id="KW-1185">Reference proteome</keyword>
<dbReference type="HAMAP" id="MF_01215">
    <property type="entry name" value="OMPdecase_type2"/>
    <property type="match status" value="1"/>
</dbReference>
<comment type="similarity">
    <text evidence="2 7">Belongs to the OMP decarboxylase family. Type 2 subfamily.</text>
</comment>
<dbReference type="InterPro" id="IPR001754">
    <property type="entry name" value="OMPdeCOase_dom"/>
</dbReference>
<keyword evidence="5 7" id="KW-0456">Lyase</keyword>
<keyword evidence="4 7" id="KW-0665">Pyrimidine biosynthesis</keyword>
<evidence type="ECO:0000256" key="3">
    <source>
        <dbReference type="ARBA" id="ARBA00022793"/>
    </source>
</evidence>
<dbReference type="SMART" id="SM00934">
    <property type="entry name" value="OMPdecase"/>
    <property type="match status" value="1"/>
</dbReference>
<dbReference type="CDD" id="cd04725">
    <property type="entry name" value="OMP_decarboxylase_like"/>
    <property type="match status" value="1"/>
</dbReference>
<evidence type="ECO:0000256" key="2">
    <source>
        <dbReference type="ARBA" id="ARBA00008847"/>
    </source>
</evidence>
<dbReference type="GO" id="GO:0004590">
    <property type="term" value="F:orotidine-5'-phosphate decarboxylase activity"/>
    <property type="evidence" value="ECO:0007669"/>
    <property type="project" value="UniProtKB-UniRule"/>
</dbReference>
<dbReference type="EC" id="4.1.1.23" evidence="7"/>
<dbReference type="FunFam" id="3.20.20.70:FF:000246">
    <property type="entry name" value="Orotidine 5'-phosphate decarboxylase"/>
    <property type="match status" value="1"/>
</dbReference>
<comment type="pathway">
    <text evidence="1 7">Pyrimidine metabolism; UMP biosynthesis via de novo pathway; UMP from orotate: step 2/2.</text>
</comment>
<evidence type="ECO:0000259" key="8">
    <source>
        <dbReference type="SMART" id="SM00934"/>
    </source>
</evidence>
<gene>
    <name evidence="7" type="primary">pyrF</name>
    <name evidence="9" type="ORF">EDD65_103163</name>
</gene>
<keyword evidence="3 7" id="KW-0210">Decarboxylase</keyword>
<dbReference type="Gene3D" id="3.20.20.70">
    <property type="entry name" value="Aldolase class I"/>
    <property type="match status" value="1"/>
</dbReference>
<feature type="domain" description="Orotidine 5'-phosphate decarboxylase" evidence="8">
    <location>
        <begin position="15"/>
        <end position="271"/>
    </location>
</feature>
<dbReference type="UniPathway" id="UPA00070">
    <property type="reaction ID" value="UER00120"/>
</dbReference>
<dbReference type="InterPro" id="IPR018089">
    <property type="entry name" value="OMPdecase_AS"/>
</dbReference>
<reference evidence="9 10" key="1">
    <citation type="submission" date="2019-03" db="EMBL/GenBank/DDBJ databases">
        <title>Genomic Encyclopedia of Type Strains, Phase IV (KMG-IV): sequencing the most valuable type-strain genomes for metagenomic binning, comparative biology and taxonomic classification.</title>
        <authorList>
            <person name="Goeker M."/>
        </authorList>
    </citation>
    <scope>NUCLEOTIDE SEQUENCE [LARGE SCALE GENOMIC DNA]</scope>
    <source>
        <strain evidence="9 10">DSM 26752</strain>
    </source>
</reference>
<dbReference type="SUPFAM" id="SSF51366">
    <property type="entry name" value="Ribulose-phoshate binding barrel"/>
    <property type="match status" value="1"/>
</dbReference>
<name>A0A4R3KY45_9FIRM</name>